<dbReference type="PANTHER" id="PTHR13102">
    <property type="entry name" value="NUCLEOLAR PROTEIN 9"/>
    <property type="match status" value="1"/>
</dbReference>
<protein>
    <submittedName>
        <fullName evidence="3">Putative nucleolar protein 9</fullName>
    </submittedName>
</protein>
<dbReference type="SMR" id="A0A086K2V1"/>
<feature type="compositionally biased region" description="Basic and acidic residues" evidence="2">
    <location>
        <begin position="57"/>
        <end position="69"/>
    </location>
</feature>
<dbReference type="SUPFAM" id="SSF48371">
    <property type="entry name" value="ARM repeat"/>
    <property type="match status" value="2"/>
</dbReference>
<feature type="compositionally biased region" description="Basic residues" evidence="2">
    <location>
        <begin position="823"/>
        <end position="834"/>
    </location>
</feature>
<dbReference type="EMBL" id="AHZU02000903">
    <property type="protein sequence ID" value="KFG38719.1"/>
    <property type="molecule type" value="Genomic_DNA"/>
</dbReference>
<dbReference type="InterPro" id="IPR016024">
    <property type="entry name" value="ARM-type_fold"/>
</dbReference>
<dbReference type="Pfam" id="PF22493">
    <property type="entry name" value="PUF_NOP9"/>
    <property type="match status" value="1"/>
</dbReference>
<dbReference type="GO" id="GO:0003723">
    <property type="term" value="F:RNA binding"/>
    <property type="evidence" value="ECO:0007669"/>
    <property type="project" value="InterPro"/>
</dbReference>
<dbReference type="GO" id="GO:0000447">
    <property type="term" value="P:endonucleolytic cleavage in ITS1 to separate SSU-rRNA from 5.8S rRNA and LSU-rRNA from tricistronic rRNA transcript (SSU-rRNA, 5.8S rRNA, LSU-rRNA)"/>
    <property type="evidence" value="ECO:0007669"/>
    <property type="project" value="TreeGrafter"/>
</dbReference>
<feature type="region of interest" description="Disordered" evidence="2">
    <location>
        <begin position="297"/>
        <end position="337"/>
    </location>
</feature>
<dbReference type="PANTHER" id="PTHR13102:SF0">
    <property type="entry name" value="NUCLEOLAR PROTEIN 9"/>
    <property type="match status" value="1"/>
</dbReference>
<keyword evidence="1" id="KW-0677">Repeat</keyword>
<dbReference type="OrthoDB" id="392571at2759"/>
<proteinExistence type="predicted"/>
<reference evidence="3 4" key="1">
    <citation type="submission" date="2014-02" db="EMBL/GenBank/DDBJ databases">
        <authorList>
            <person name="Sibley D."/>
            <person name="Venepally P."/>
            <person name="Karamycheva S."/>
            <person name="Hadjithomas M."/>
            <person name="Khan A."/>
            <person name="Brunk B."/>
            <person name="Roos D."/>
            <person name="Caler E."/>
            <person name="Lorenzi H."/>
        </authorList>
    </citation>
    <scope>NUCLEOTIDE SEQUENCE [LARGE SCALE GENOMIC DNA]</scope>
    <source>
        <strain evidence="3 4">GAB2-2007-GAL-DOM2</strain>
    </source>
</reference>
<dbReference type="VEuPathDB" id="ToxoDB:TGDOM2_266400"/>
<dbReference type="Gene3D" id="1.25.10.10">
    <property type="entry name" value="Leucine-rich Repeat Variant"/>
    <property type="match status" value="2"/>
</dbReference>
<dbReference type="GO" id="GO:0005730">
    <property type="term" value="C:nucleolus"/>
    <property type="evidence" value="ECO:0007669"/>
    <property type="project" value="TreeGrafter"/>
</dbReference>
<feature type="compositionally biased region" description="Gly residues" evidence="2">
    <location>
        <begin position="320"/>
        <end position="330"/>
    </location>
</feature>
<accession>A0A086K2V1</accession>
<gene>
    <name evidence="3" type="ORF">TGDOM2_266400</name>
</gene>
<name>A0A086K2V1_TOXGO</name>
<dbReference type="GO" id="GO:0030688">
    <property type="term" value="C:preribosome, small subunit precursor"/>
    <property type="evidence" value="ECO:0007669"/>
    <property type="project" value="TreeGrafter"/>
</dbReference>
<dbReference type="InterPro" id="IPR011989">
    <property type="entry name" value="ARM-like"/>
</dbReference>
<dbReference type="GO" id="GO:0030686">
    <property type="term" value="C:90S preribosome"/>
    <property type="evidence" value="ECO:0007669"/>
    <property type="project" value="TreeGrafter"/>
</dbReference>
<dbReference type="InterPro" id="IPR001313">
    <property type="entry name" value="Pumilio_RNA-bd_rpt"/>
</dbReference>
<feature type="compositionally biased region" description="Low complexity" evidence="2">
    <location>
        <begin position="891"/>
        <end position="901"/>
    </location>
</feature>
<dbReference type="GO" id="GO:0000472">
    <property type="term" value="P:endonucleolytic cleavage to generate mature 5'-end of SSU-rRNA from (SSU-rRNA, 5.8S rRNA, LSU-rRNA)"/>
    <property type="evidence" value="ECO:0007669"/>
    <property type="project" value="TreeGrafter"/>
</dbReference>
<feature type="region of interest" description="Disordered" evidence="2">
    <location>
        <begin position="821"/>
        <end position="919"/>
    </location>
</feature>
<dbReference type="InterPro" id="IPR040000">
    <property type="entry name" value="NOP9"/>
</dbReference>
<evidence type="ECO:0000313" key="3">
    <source>
        <dbReference type="EMBL" id="KFG38719.1"/>
    </source>
</evidence>
<evidence type="ECO:0000256" key="2">
    <source>
        <dbReference type="SAM" id="MobiDB-lite"/>
    </source>
</evidence>
<organism evidence="3 4">
    <name type="scientific">Toxoplasma gondii GAB2-2007-GAL-DOM2</name>
    <dbReference type="NCBI Taxonomy" id="1130820"/>
    <lineage>
        <taxon>Eukaryota</taxon>
        <taxon>Sar</taxon>
        <taxon>Alveolata</taxon>
        <taxon>Apicomplexa</taxon>
        <taxon>Conoidasida</taxon>
        <taxon>Coccidia</taxon>
        <taxon>Eucoccidiorida</taxon>
        <taxon>Eimeriorina</taxon>
        <taxon>Sarcocystidae</taxon>
        <taxon>Toxoplasma</taxon>
    </lineage>
</organism>
<sequence length="960" mass="104809">MAKGKRRGGRRHKRTTASAADASGEGELPEGSEGEVEDQGEDAISLSGRAPATCSARKPEKAIKRRRDEDSESPAAVHEDALVDPEASPVVPSDGGCLKVDKQKSKGKRSVDGYVEYLTHIKEVIDQRAFKSDEEWQTFVAATAEEVGSKTPLVLTDQRCSKVVEKIIGLLAGFLSSSGASRREQQKQNIHAFLLLLRKLSGSAGQLAVHANGSHVLQTLFGALPCVLDAERRLREEGDEEAAQSVEDLTLYSLHAIESEQGGWISLMTHSCGSHVFRAVVRAAAGIYSLPSVDELGRRKPRKRRQETAETLPDTSLAGDGTGGSNGTRGTGAQRFPSPPSLQALLQRIAKSVAAAVSANPYSLLFDVYASPALQLLLHVTASAPQFEKAKTRLLAAIFRLDSPEATRRSEMMQLADALVDSPTGSRALEVAALMLAPEPFELFFSSWLLKRVNHLAQGRFGNFMLQKLLTSTLLQPAHVRQLVGAVDFSACVAARTPAVLWRLSEACRRVRTSQADFAKRLFAAFDLHNPKNLPFAWFSLLALARPEGLSPSLCFFAQQEKAGDEGEQKPHSLRHLSDMVTPTGVSIVLSLLRFPPAAIQPLVGGFKKFVRILKRTSVSVRQWRGKDCPPLWDERPALLSLATDAQGSRLLEGLVKAAASASHSSGRGEKESESSRNVLFPPQAVQQLLKAFCGNYAQAALHPTGGFVVTTFYDAATVDIKRRIVQELLEVEEELREKNYAAYVNCEIHTFKRNEEGWATRQEKKSKTRELFKDLLAEEGDQAEDVVEAEKTEKHAAHEAARALLERDAVAQQLLGVDEKKKSKKTVEKRKKKQAPESDSDGDVFEDSSTSRKEAQEAVDTIFSEAAKEQKGKRRRTKTEQTELADQDADGASAADSSSGTSKKRKGEKGEAAPQDKTLEAAFFFIEGTRSDLSKRQVAKRRKLEAAKLAAAGAPVDVR</sequence>
<dbReference type="Proteomes" id="UP000028837">
    <property type="component" value="Unassembled WGS sequence"/>
</dbReference>
<feature type="region of interest" description="Disordered" evidence="2">
    <location>
        <begin position="1"/>
        <end position="103"/>
    </location>
</feature>
<dbReference type="GO" id="GO:0000480">
    <property type="term" value="P:endonucleolytic cleavage in 5'-ETS of tricistronic rRNA transcript (SSU-rRNA, 5.8S rRNA, LSU-rRNA)"/>
    <property type="evidence" value="ECO:0007669"/>
    <property type="project" value="TreeGrafter"/>
</dbReference>
<feature type="compositionally biased region" description="Basic residues" evidence="2">
    <location>
        <begin position="1"/>
        <end position="15"/>
    </location>
</feature>
<dbReference type="AlphaFoldDB" id="A0A086K2V1"/>
<feature type="compositionally biased region" description="Acidic residues" evidence="2">
    <location>
        <begin position="27"/>
        <end position="41"/>
    </location>
</feature>
<dbReference type="GO" id="GO:0000056">
    <property type="term" value="P:ribosomal small subunit export from nucleus"/>
    <property type="evidence" value="ECO:0007669"/>
    <property type="project" value="TreeGrafter"/>
</dbReference>
<evidence type="ECO:0000256" key="1">
    <source>
        <dbReference type="ARBA" id="ARBA00022737"/>
    </source>
</evidence>
<evidence type="ECO:0000313" key="4">
    <source>
        <dbReference type="Proteomes" id="UP000028837"/>
    </source>
</evidence>
<comment type="caution">
    <text evidence="3">The sequence shown here is derived from an EMBL/GenBank/DDBJ whole genome shotgun (WGS) entry which is preliminary data.</text>
</comment>